<keyword evidence="3" id="KW-1185">Reference proteome</keyword>
<dbReference type="EMBL" id="MLYV02000631">
    <property type="protein sequence ID" value="PSR80978.1"/>
    <property type="molecule type" value="Genomic_DNA"/>
</dbReference>
<gene>
    <name evidence="2" type="ORF">PHLCEN_2v6577</name>
</gene>
<evidence type="ECO:0000256" key="1">
    <source>
        <dbReference type="SAM" id="MobiDB-lite"/>
    </source>
</evidence>
<protein>
    <recommendedName>
        <fullName evidence="4">Fungal N-terminal domain-containing protein</fullName>
    </recommendedName>
</protein>
<dbReference type="AlphaFoldDB" id="A0A2R6NZ10"/>
<feature type="region of interest" description="Disordered" evidence="1">
    <location>
        <begin position="243"/>
        <end position="269"/>
    </location>
</feature>
<proteinExistence type="predicted"/>
<accession>A0A2R6NZ10</accession>
<evidence type="ECO:0000313" key="2">
    <source>
        <dbReference type="EMBL" id="PSR80978.1"/>
    </source>
</evidence>
<dbReference type="OrthoDB" id="539213at2759"/>
<evidence type="ECO:0008006" key="4">
    <source>
        <dbReference type="Google" id="ProtNLM"/>
    </source>
</evidence>
<organism evidence="2 3">
    <name type="scientific">Hermanssonia centrifuga</name>
    <dbReference type="NCBI Taxonomy" id="98765"/>
    <lineage>
        <taxon>Eukaryota</taxon>
        <taxon>Fungi</taxon>
        <taxon>Dikarya</taxon>
        <taxon>Basidiomycota</taxon>
        <taxon>Agaricomycotina</taxon>
        <taxon>Agaricomycetes</taxon>
        <taxon>Polyporales</taxon>
        <taxon>Meruliaceae</taxon>
        <taxon>Hermanssonia</taxon>
    </lineage>
</organism>
<evidence type="ECO:0000313" key="3">
    <source>
        <dbReference type="Proteomes" id="UP000186601"/>
    </source>
</evidence>
<name>A0A2R6NZ10_9APHY</name>
<sequence length="269" mass="30186">MADPIGIVTSALHAIHKVYDALKKIKGAPEEIKYLQEEAIVLEGIMPQIMDILAKEPDSIHITMLVSRAEELTASVDKFVNAATKSIQGKRKVKKLRWYFKGDEAKELAEKLRNFHGSLSAICGVHSTHIPDHVRLSFSHMDTKLQNYFSAFDRQFQDVRADVNKIRATLEELVVALELKPMTCMLTAWEMRLRASQQRRGKNLAFDQSSVYYDTNDLPEPTNAALGICMRCGSHGQAEGKDLNLSPSSFKALDDDAENPTSRPPVKNF</sequence>
<dbReference type="Proteomes" id="UP000186601">
    <property type="component" value="Unassembled WGS sequence"/>
</dbReference>
<reference evidence="2 3" key="1">
    <citation type="submission" date="2018-02" db="EMBL/GenBank/DDBJ databases">
        <title>Genome sequence of the basidiomycete white-rot fungus Phlebia centrifuga.</title>
        <authorList>
            <person name="Granchi Z."/>
            <person name="Peng M."/>
            <person name="de Vries R.P."/>
            <person name="Hilden K."/>
            <person name="Makela M.R."/>
            <person name="Grigoriev I."/>
            <person name="Riley R."/>
        </authorList>
    </citation>
    <scope>NUCLEOTIDE SEQUENCE [LARGE SCALE GENOMIC DNA]</scope>
    <source>
        <strain evidence="2 3">FBCC195</strain>
    </source>
</reference>
<comment type="caution">
    <text evidence="2">The sequence shown here is derived from an EMBL/GenBank/DDBJ whole genome shotgun (WGS) entry which is preliminary data.</text>
</comment>